<feature type="non-terminal residue" evidence="1">
    <location>
        <position position="161"/>
    </location>
</feature>
<reference evidence="1" key="1">
    <citation type="journal article" date="2015" name="Nature">
        <title>Complex archaea that bridge the gap between prokaryotes and eukaryotes.</title>
        <authorList>
            <person name="Spang A."/>
            <person name="Saw J.H."/>
            <person name="Jorgensen S.L."/>
            <person name="Zaremba-Niedzwiedzka K."/>
            <person name="Martijn J."/>
            <person name="Lind A.E."/>
            <person name="van Eijk R."/>
            <person name="Schleper C."/>
            <person name="Guy L."/>
            <person name="Ettema T.J."/>
        </authorList>
    </citation>
    <scope>NUCLEOTIDE SEQUENCE</scope>
</reference>
<dbReference type="AlphaFoldDB" id="A0A0F9JAF3"/>
<comment type="caution">
    <text evidence="1">The sequence shown here is derived from an EMBL/GenBank/DDBJ whole genome shotgun (WGS) entry which is preliminary data.</text>
</comment>
<evidence type="ECO:0000313" key="1">
    <source>
        <dbReference type="EMBL" id="KKL96087.1"/>
    </source>
</evidence>
<dbReference type="EMBL" id="LAZR01018523">
    <property type="protein sequence ID" value="KKL96087.1"/>
    <property type="molecule type" value="Genomic_DNA"/>
</dbReference>
<name>A0A0F9JAF3_9ZZZZ</name>
<organism evidence="1">
    <name type="scientific">marine sediment metagenome</name>
    <dbReference type="NCBI Taxonomy" id="412755"/>
    <lineage>
        <taxon>unclassified sequences</taxon>
        <taxon>metagenomes</taxon>
        <taxon>ecological metagenomes</taxon>
    </lineage>
</organism>
<protein>
    <submittedName>
        <fullName evidence="1">Uncharacterized protein</fullName>
    </submittedName>
</protein>
<gene>
    <name evidence="1" type="ORF">LCGC14_1847960</name>
</gene>
<accession>A0A0F9JAF3</accession>
<proteinExistence type="predicted"/>
<sequence length="161" mass="17728">MDRTLLFRGGNVVPSDVTEGSPWTLADISVVNKHLDPITVFGAGPWHVANFAKFSIMTNGIRVLFNKSGGATLQLALTQIATLCNYKDSQLVMAGLGPTVLWLQVLKNFILYRQAFDPDYPLPGNELGTALVDDLTQWVWWSSVGGGDSFMFMDPHEMLLP</sequence>